<evidence type="ECO:0000256" key="15">
    <source>
        <dbReference type="SAM" id="MobiDB-lite"/>
    </source>
</evidence>
<dbReference type="OrthoDB" id="2154253at2759"/>
<keyword evidence="6" id="KW-0653">Protein transport</keyword>
<dbReference type="FunFam" id="1.20.960.10:FF:000002">
    <property type="entry name" value="Mitochondrial import receptor subunit TOM20"/>
    <property type="match status" value="1"/>
</dbReference>
<sequence>MKTSTIVAASVGTAVTGFLAYAVYFDYKRRNDTEFRKALKRESRRQARAAKEEKEAQGKEQEAAIKQAVDDAKAAGFPPTLEEKEAYFMEEVAQGEGMASDGSDPIAAALCFYKALKVYPQPKDLINIYDKTVPKEILEILALMVAHDQDLKLGASFTGGSDAAAENHVE</sequence>
<dbReference type="PIRSF" id="PIRSF037707">
    <property type="entry name" value="MAS20_rcpt"/>
    <property type="match status" value="1"/>
</dbReference>
<keyword evidence="4 16" id="KW-0812">Transmembrane</keyword>
<keyword evidence="17" id="KW-0675">Receptor</keyword>
<dbReference type="PANTHER" id="PTHR12430:SF0">
    <property type="entry name" value="TRANSLOCASE OF OUTER MITOCHONDRIAL MEMBRANE 20"/>
    <property type="match status" value="1"/>
</dbReference>
<evidence type="ECO:0000256" key="11">
    <source>
        <dbReference type="ARBA" id="ARBA00068548"/>
    </source>
</evidence>
<evidence type="ECO:0000256" key="2">
    <source>
        <dbReference type="ARBA" id="ARBA00005792"/>
    </source>
</evidence>
<keyword evidence="7 16" id="KW-1133">Transmembrane helix</keyword>
<dbReference type="GO" id="GO:0008320">
    <property type="term" value="F:protein transmembrane transporter activity"/>
    <property type="evidence" value="ECO:0007669"/>
    <property type="project" value="EnsemblFungi"/>
</dbReference>
<evidence type="ECO:0000256" key="7">
    <source>
        <dbReference type="ARBA" id="ARBA00022989"/>
    </source>
</evidence>
<evidence type="ECO:0000313" key="17">
    <source>
        <dbReference type="EMBL" id="KKY29152.1"/>
    </source>
</evidence>
<evidence type="ECO:0000256" key="1">
    <source>
        <dbReference type="ARBA" id="ARBA00004572"/>
    </source>
</evidence>
<evidence type="ECO:0000256" key="16">
    <source>
        <dbReference type="SAM" id="Phobius"/>
    </source>
</evidence>
<dbReference type="AlphaFoldDB" id="A0A0G2F2Y0"/>
<dbReference type="Proteomes" id="UP000053317">
    <property type="component" value="Unassembled WGS sequence"/>
</dbReference>
<accession>A0A0G2F2Y0</accession>
<dbReference type="GO" id="GO:0016031">
    <property type="term" value="P:tRNA import into mitochondrion"/>
    <property type="evidence" value="ECO:0007669"/>
    <property type="project" value="EnsemblFungi"/>
</dbReference>
<keyword evidence="3" id="KW-0813">Transport</keyword>
<evidence type="ECO:0000256" key="3">
    <source>
        <dbReference type="ARBA" id="ARBA00022448"/>
    </source>
</evidence>
<evidence type="ECO:0000256" key="12">
    <source>
        <dbReference type="ARBA" id="ARBA00073975"/>
    </source>
</evidence>
<keyword evidence="9 14" id="KW-0472">Membrane</keyword>
<feature type="region of interest" description="Disordered" evidence="15">
    <location>
        <begin position="40"/>
        <end position="64"/>
    </location>
</feature>
<evidence type="ECO:0000256" key="14">
    <source>
        <dbReference type="PIRNR" id="PIRNR037707"/>
    </source>
</evidence>
<keyword evidence="5 14" id="KW-1000">Mitochondrion outer membrane</keyword>
<organism evidence="17 18">
    <name type="scientific">Phaeomoniella chlamydospora</name>
    <name type="common">Phaeoacremonium chlamydosporum</name>
    <dbReference type="NCBI Taxonomy" id="158046"/>
    <lineage>
        <taxon>Eukaryota</taxon>
        <taxon>Fungi</taxon>
        <taxon>Dikarya</taxon>
        <taxon>Ascomycota</taxon>
        <taxon>Pezizomycotina</taxon>
        <taxon>Eurotiomycetes</taxon>
        <taxon>Chaetothyriomycetidae</taxon>
        <taxon>Phaeomoniellales</taxon>
        <taxon>Phaeomoniellaceae</taxon>
        <taxon>Phaeomoniella</taxon>
    </lineage>
</organism>
<reference evidence="17 18" key="2">
    <citation type="submission" date="2015-05" db="EMBL/GenBank/DDBJ databases">
        <authorList>
            <person name="Morales-Cruz A."/>
            <person name="Amrine K.C."/>
            <person name="Cantu D."/>
        </authorList>
    </citation>
    <scope>NUCLEOTIDE SEQUENCE [LARGE SCALE GENOMIC DNA]</scope>
    <source>
        <strain evidence="17">UCRPC4</strain>
    </source>
</reference>
<dbReference type="PANTHER" id="PTHR12430">
    <property type="entry name" value="MITOCHONDRIAL IMPORT RECEPTOR SUBUNIT TOM20"/>
    <property type="match status" value="1"/>
</dbReference>
<gene>
    <name evidence="17" type="ORF">UCRPC4_g00121</name>
</gene>
<comment type="subcellular location">
    <subcellularLocation>
        <location evidence="1">Mitochondrion outer membrane</location>
        <topology evidence="1">Single-pass membrane protein</topology>
    </subcellularLocation>
</comment>
<dbReference type="GO" id="GO:0006605">
    <property type="term" value="P:protein targeting"/>
    <property type="evidence" value="ECO:0007669"/>
    <property type="project" value="InterPro"/>
</dbReference>
<evidence type="ECO:0000256" key="6">
    <source>
        <dbReference type="ARBA" id="ARBA00022927"/>
    </source>
</evidence>
<evidence type="ECO:0000256" key="8">
    <source>
        <dbReference type="ARBA" id="ARBA00023128"/>
    </source>
</evidence>
<dbReference type="InterPro" id="IPR002056">
    <property type="entry name" value="MAS20"/>
</dbReference>
<keyword evidence="18" id="KW-1185">Reference proteome</keyword>
<dbReference type="GO" id="GO:0030150">
    <property type="term" value="P:protein import into mitochondrial matrix"/>
    <property type="evidence" value="ECO:0007669"/>
    <property type="project" value="EnsemblFungi"/>
</dbReference>
<dbReference type="Gene3D" id="1.20.960.10">
    <property type="entry name" value="Mitochondrial outer membrane translocase complex, subunit Tom20 domain"/>
    <property type="match status" value="1"/>
</dbReference>
<evidence type="ECO:0000256" key="4">
    <source>
        <dbReference type="ARBA" id="ARBA00022692"/>
    </source>
</evidence>
<evidence type="ECO:0000313" key="18">
    <source>
        <dbReference type="Proteomes" id="UP000053317"/>
    </source>
</evidence>
<dbReference type="GO" id="GO:0005742">
    <property type="term" value="C:mitochondrial outer membrane translocase complex"/>
    <property type="evidence" value="ECO:0007669"/>
    <property type="project" value="UniProtKB-UniRule"/>
</dbReference>
<evidence type="ECO:0000256" key="5">
    <source>
        <dbReference type="ARBA" id="ARBA00022787"/>
    </source>
</evidence>
<dbReference type="EMBL" id="LCWF01000004">
    <property type="protein sequence ID" value="KKY29152.1"/>
    <property type="molecule type" value="Genomic_DNA"/>
</dbReference>
<evidence type="ECO:0000256" key="10">
    <source>
        <dbReference type="ARBA" id="ARBA00042705"/>
    </source>
</evidence>
<comment type="caution">
    <text evidence="17">The sequence shown here is derived from an EMBL/GenBank/DDBJ whole genome shotgun (WGS) entry which is preliminary data.</text>
</comment>
<dbReference type="GO" id="GO:0045040">
    <property type="term" value="P:protein insertion into mitochondrial outer membrane"/>
    <property type="evidence" value="ECO:0007669"/>
    <property type="project" value="EnsemblFungi"/>
</dbReference>
<comment type="similarity">
    <text evidence="2 14">Belongs to the Tom20 family.</text>
</comment>
<dbReference type="PRINTS" id="PR00351">
    <property type="entry name" value="OM20RECEPTOR"/>
</dbReference>
<dbReference type="GO" id="GO:0006886">
    <property type="term" value="P:intracellular protein transport"/>
    <property type="evidence" value="ECO:0007669"/>
    <property type="project" value="InterPro"/>
</dbReference>
<evidence type="ECO:0000256" key="13">
    <source>
        <dbReference type="ARBA" id="ARBA00080405"/>
    </source>
</evidence>
<evidence type="ECO:0000256" key="9">
    <source>
        <dbReference type="ARBA" id="ARBA00023136"/>
    </source>
</evidence>
<feature type="transmembrane region" description="Helical" evidence="16">
    <location>
        <begin position="6"/>
        <end position="27"/>
    </location>
</feature>
<dbReference type="SUPFAM" id="SSF47157">
    <property type="entry name" value="Mitochondrial import receptor subunit Tom20"/>
    <property type="match status" value="1"/>
</dbReference>
<reference evidence="17 18" key="1">
    <citation type="submission" date="2015-05" db="EMBL/GenBank/DDBJ databases">
        <title>Distinctive expansion of gene families associated with plant cell wall degradation and secondary metabolism in the genomes of grapevine trunk pathogens.</title>
        <authorList>
            <person name="Lawrence D.P."/>
            <person name="Travadon R."/>
            <person name="Rolshausen P.E."/>
            <person name="Baumgartner K."/>
        </authorList>
    </citation>
    <scope>NUCLEOTIDE SEQUENCE [LARGE SCALE GENOMIC DNA]</scope>
    <source>
        <strain evidence="17">UCRPC4</strain>
    </source>
</reference>
<protein>
    <recommendedName>
        <fullName evidence="11">Mitochondrial import receptor subunit TOM20</fullName>
    </recommendedName>
    <alternativeName>
        <fullName evidence="10">Mitochondrial 20 kDa outer membrane protein</fullName>
    </alternativeName>
    <alternativeName>
        <fullName evidence="12">Mitochondrial import receptor subunit tom20</fullName>
    </alternativeName>
    <alternativeName>
        <fullName evidence="13">Translocase of outer membrane 20 kDa subunit</fullName>
    </alternativeName>
</protein>
<keyword evidence="8 14" id="KW-0496">Mitochondrion</keyword>
<name>A0A0G2F2Y0_PHACM</name>
<dbReference type="GO" id="GO:0030943">
    <property type="term" value="F:mitochondrion targeting sequence binding"/>
    <property type="evidence" value="ECO:0007669"/>
    <property type="project" value="EnsemblFungi"/>
</dbReference>
<dbReference type="Pfam" id="PF02064">
    <property type="entry name" value="MAS20"/>
    <property type="match status" value="1"/>
</dbReference>
<dbReference type="InterPro" id="IPR023392">
    <property type="entry name" value="Tom20_dom_sf"/>
</dbReference>
<proteinExistence type="inferred from homology"/>